<evidence type="ECO:0000256" key="10">
    <source>
        <dbReference type="RuleBase" id="RU000397"/>
    </source>
</evidence>
<protein>
    <recommendedName>
        <fullName evidence="11">Glyceraldehyde-3-phosphate dehydrogenase</fullName>
        <ecNumber evidence="11">1.2.1.-</ecNumber>
    </recommendedName>
</protein>
<evidence type="ECO:0000259" key="12">
    <source>
        <dbReference type="SMART" id="SM00846"/>
    </source>
</evidence>
<comment type="catalytic activity">
    <reaction evidence="5">
        <text>D-glyceraldehyde 3-phosphate + phosphate + NADP(+) = (2R)-3-phospho-glyceroyl phosphate + NADPH + H(+)</text>
        <dbReference type="Rhea" id="RHEA:10296"/>
        <dbReference type="ChEBI" id="CHEBI:15378"/>
        <dbReference type="ChEBI" id="CHEBI:43474"/>
        <dbReference type="ChEBI" id="CHEBI:57604"/>
        <dbReference type="ChEBI" id="CHEBI:57783"/>
        <dbReference type="ChEBI" id="CHEBI:58349"/>
        <dbReference type="ChEBI" id="CHEBI:59776"/>
        <dbReference type="EC" id="1.2.1.13"/>
    </reaction>
</comment>
<dbReference type="Pfam" id="PF00044">
    <property type="entry name" value="Gp_dh_N"/>
    <property type="match status" value="1"/>
</dbReference>
<comment type="similarity">
    <text evidence="2 10">Belongs to the glyceraldehyde-3-phosphate dehydrogenase family.</text>
</comment>
<evidence type="ECO:0000256" key="1">
    <source>
        <dbReference type="ARBA" id="ARBA00005215"/>
    </source>
</evidence>
<feature type="binding site" evidence="7">
    <location>
        <position position="236"/>
    </location>
    <ligand>
        <name>D-glyceraldehyde 3-phosphate</name>
        <dbReference type="ChEBI" id="CHEBI:59776"/>
    </ligand>
</feature>
<dbReference type="GO" id="GO:0047100">
    <property type="term" value="F:glyceraldehyde-3-phosphate dehydrogenase (NADP+) (phosphorylating) activity"/>
    <property type="evidence" value="ECO:0007669"/>
    <property type="project" value="UniProtKB-EC"/>
</dbReference>
<accession>A0A061RHC6</accession>
<dbReference type="InterPro" id="IPR020829">
    <property type="entry name" value="GlycerAld_3-P_DH_cat"/>
</dbReference>
<keyword evidence="8" id="KW-0520">NAD</keyword>
<evidence type="ECO:0000256" key="11">
    <source>
        <dbReference type="RuleBase" id="RU361160"/>
    </source>
</evidence>
<dbReference type="GO" id="GO:0051287">
    <property type="term" value="F:NAD binding"/>
    <property type="evidence" value="ECO:0007669"/>
    <property type="project" value="InterPro"/>
</dbReference>
<feature type="binding site" evidence="7">
    <location>
        <begin position="205"/>
        <end position="207"/>
    </location>
    <ligand>
        <name>D-glyceraldehyde 3-phosphate</name>
        <dbReference type="ChEBI" id="CHEBI:59776"/>
    </ligand>
</feature>
<sequence>MAAATTSMVHSARFVASQQRVSSKAALGDASVFAGRAAAPRAARGQTVVAEATMKVAINGFGRIGRNFLRCWHGRQETLLDVVAINDSGGVKQASHLLKYDSTLGVFGADVQIVDDSHISVDGKVITVVSNRDPTQLPWAELGIDLVIEGTGVFLTTEGAGKHLEAGAKKVVITAPGKGDVPTYVVGVNAENYNPETEHVVSNASCTTNCLAPFVKVLNEKFGIVKGTMTTTHSYTGDQRLLDASHRDLRRARAAALSIVPTTTGAAKAVALVLPELKGKLNGIALRVPTPNVSVVDLVIQTEKKTFAEEVNNAFKEASEGSLKGILAIEEKPLVSIDFRCSDVSTTIDAALTMVMGDDMVKVVAWYDNEWGYSQRVVDLAEIVASKGC</sequence>
<dbReference type="PROSITE" id="PS00071">
    <property type="entry name" value="GAPDH"/>
    <property type="match status" value="1"/>
</dbReference>
<dbReference type="PIRSF" id="PIRSF000149">
    <property type="entry name" value="GAP_DH"/>
    <property type="match status" value="1"/>
</dbReference>
<dbReference type="CDD" id="cd18126">
    <property type="entry name" value="GAPDH_I_C"/>
    <property type="match status" value="1"/>
</dbReference>
<dbReference type="SMART" id="SM00846">
    <property type="entry name" value="Gp_dh_N"/>
    <property type="match status" value="1"/>
</dbReference>
<feature type="binding site" evidence="8">
    <location>
        <position position="132"/>
    </location>
    <ligand>
        <name>NAD(+)</name>
        <dbReference type="ChEBI" id="CHEBI:57540"/>
    </ligand>
</feature>
<dbReference type="SUPFAM" id="SSF51735">
    <property type="entry name" value="NAD(P)-binding Rossmann-fold domains"/>
    <property type="match status" value="1"/>
</dbReference>
<feature type="binding site" evidence="8">
    <location>
        <position position="87"/>
    </location>
    <ligand>
        <name>NAD(+)</name>
        <dbReference type="ChEBI" id="CHEBI:57540"/>
    </ligand>
</feature>
<evidence type="ECO:0000256" key="2">
    <source>
        <dbReference type="ARBA" id="ARBA00007406"/>
    </source>
</evidence>
<evidence type="ECO:0000256" key="4">
    <source>
        <dbReference type="ARBA" id="ARBA00023157"/>
    </source>
</evidence>
<dbReference type="FunFam" id="3.40.50.720:FF:000001">
    <property type="entry name" value="Glyceraldehyde-3-phosphate dehydrogenase"/>
    <property type="match status" value="1"/>
</dbReference>
<comment type="pathway">
    <text evidence="1">Carbohydrate biosynthesis; Calvin cycle.</text>
</comment>
<evidence type="ECO:0000256" key="8">
    <source>
        <dbReference type="PIRSR" id="PIRSR000149-3"/>
    </source>
</evidence>
<dbReference type="InterPro" id="IPR036291">
    <property type="entry name" value="NAD(P)-bd_dom_sf"/>
</dbReference>
<evidence type="ECO:0000256" key="6">
    <source>
        <dbReference type="PIRSR" id="PIRSR000149-1"/>
    </source>
</evidence>
<keyword evidence="8" id="KW-0547">Nucleotide-binding</keyword>
<dbReference type="InterPro" id="IPR020831">
    <property type="entry name" value="GlycerAld/Erythrose_P_DH"/>
</dbReference>
<dbReference type="AlphaFoldDB" id="A0A061RHC6"/>
<name>A0A061RHC6_9CHLO</name>
<evidence type="ECO:0000256" key="5">
    <source>
        <dbReference type="ARBA" id="ARBA00052787"/>
    </source>
</evidence>
<feature type="binding site" evidence="8">
    <location>
        <position position="174"/>
    </location>
    <ligand>
        <name>NAD(+)</name>
        <dbReference type="ChEBI" id="CHEBI:57540"/>
    </ligand>
</feature>
<evidence type="ECO:0000256" key="3">
    <source>
        <dbReference type="ARBA" id="ARBA00023002"/>
    </source>
</evidence>
<dbReference type="InterPro" id="IPR020828">
    <property type="entry name" value="GlycerAld_3-P_DH_NAD(P)-bd"/>
</dbReference>
<gene>
    <name evidence="13" type="primary">GAPA</name>
    <name evidence="13" type="ORF">TSPGSL018_5259</name>
</gene>
<feature type="binding site" evidence="8">
    <location>
        <begin position="63"/>
        <end position="64"/>
    </location>
    <ligand>
        <name>NAD(+)</name>
        <dbReference type="ChEBI" id="CHEBI:57540"/>
    </ligand>
</feature>
<feature type="binding site" evidence="7">
    <location>
        <begin position="264"/>
        <end position="265"/>
    </location>
    <ligand>
        <name>D-glyceraldehyde 3-phosphate</name>
        <dbReference type="ChEBI" id="CHEBI:59776"/>
    </ligand>
</feature>
<proteinExistence type="inferred from homology"/>
<dbReference type="PANTHER" id="PTHR43148">
    <property type="entry name" value="GLYCERALDEHYDE-3-PHOSPHATE DEHYDROGENASE 2"/>
    <property type="match status" value="1"/>
</dbReference>
<dbReference type="EC" id="1.2.1.-" evidence="11"/>
<keyword evidence="3 11" id="KW-0560">Oxidoreductase</keyword>
<reference evidence="13" key="1">
    <citation type="submission" date="2014-05" db="EMBL/GenBank/DDBJ databases">
        <title>The transcriptome of the halophilic microalga Tetraselmis sp. GSL018 isolated from the Great Salt Lake, Utah.</title>
        <authorList>
            <person name="Jinkerson R.E."/>
            <person name="D'Adamo S."/>
            <person name="Posewitz M.C."/>
        </authorList>
    </citation>
    <scope>NUCLEOTIDE SEQUENCE</scope>
    <source>
        <strain evidence="13">GSL018</strain>
    </source>
</reference>
<dbReference type="NCBIfam" id="TIGR01534">
    <property type="entry name" value="GAPDH-I"/>
    <property type="match status" value="1"/>
</dbReference>
<evidence type="ECO:0000256" key="9">
    <source>
        <dbReference type="PIRSR" id="PIRSR000149-4"/>
    </source>
</evidence>
<dbReference type="InterPro" id="IPR006424">
    <property type="entry name" value="Glyceraldehyde-3-P_DH_1"/>
</dbReference>
<feature type="binding site" evidence="7">
    <location>
        <position position="287"/>
    </location>
    <ligand>
        <name>D-glyceraldehyde 3-phosphate</name>
        <dbReference type="ChEBI" id="CHEBI:59776"/>
    </ligand>
</feature>
<feature type="active site" description="Nucleophile" evidence="6">
    <location>
        <position position="206"/>
    </location>
</feature>
<dbReference type="GO" id="GO:0006006">
    <property type="term" value="P:glucose metabolic process"/>
    <property type="evidence" value="ECO:0007669"/>
    <property type="project" value="InterPro"/>
</dbReference>
<feature type="site" description="Activates thiol group during catalysis" evidence="9">
    <location>
        <position position="233"/>
    </location>
</feature>
<dbReference type="InterPro" id="IPR020830">
    <property type="entry name" value="GlycerAld_3-P_DH_AS"/>
</dbReference>
<dbReference type="FunFam" id="3.30.360.10:FF:000002">
    <property type="entry name" value="Glyceraldehyde-3-phosphate dehydrogenase"/>
    <property type="match status" value="1"/>
</dbReference>
<dbReference type="Pfam" id="PF02800">
    <property type="entry name" value="Gp_dh_C"/>
    <property type="match status" value="1"/>
</dbReference>
<dbReference type="Gene3D" id="3.30.360.10">
    <property type="entry name" value="Dihydrodipicolinate Reductase, domain 2"/>
    <property type="match status" value="1"/>
</dbReference>
<dbReference type="Gene3D" id="3.40.50.720">
    <property type="entry name" value="NAD(P)-binding Rossmann-like Domain"/>
    <property type="match status" value="1"/>
</dbReference>
<dbReference type="GO" id="GO:0050661">
    <property type="term" value="F:NADP binding"/>
    <property type="evidence" value="ECO:0007669"/>
    <property type="project" value="InterPro"/>
</dbReference>
<feature type="binding site" evidence="8">
    <location>
        <position position="369"/>
    </location>
    <ligand>
        <name>NAD(+)</name>
        <dbReference type="ChEBI" id="CHEBI:57540"/>
    </ligand>
</feature>
<organism evidence="13">
    <name type="scientific">Tetraselmis sp. GSL018</name>
    <dbReference type="NCBI Taxonomy" id="582737"/>
    <lineage>
        <taxon>Eukaryota</taxon>
        <taxon>Viridiplantae</taxon>
        <taxon>Chlorophyta</taxon>
        <taxon>core chlorophytes</taxon>
        <taxon>Chlorodendrophyceae</taxon>
        <taxon>Chlorodendrales</taxon>
        <taxon>Chlorodendraceae</taxon>
        <taxon>Tetraselmis</taxon>
    </lineage>
</organism>
<feature type="domain" description="Glyceraldehyde 3-phosphate dehydrogenase NAD(P) binding" evidence="12">
    <location>
        <begin position="54"/>
        <end position="206"/>
    </location>
</feature>
<keyword evidence="4" id="KW-1015">Disulfide bond</keyword>
<dbReference type="CDD" id="cd05214">
    <property type="entry name" value="GAPDH_I_N"/>
    <property type="match status" value="1"/>
</dbReference>
<evidence type="ECO:0000313" key="13">
    <source>
        <dbReference type="EMBL" id="JAC69921.1"/>
    </source>
</evidence>
<dbReference type="SUPFAM" id="SSF55347">
    <property type="entry name" value="Glyceraldehyde-3-phosphate dehydrogenase-like, C-terminal domain"/>
    <property type="match status" value="1"/>
</dbReference>
<dbReference type="PRINTS" id="PR00078">
    <property type="entry name" value="G3PDHDRGNASE"/>
</dbReference>
<dbReference type="EMBL" id="GBEZ01016317">
    <property type="protein sequence ID" value="JAC69921.1"/>
    <property type="molecule type" value="Transcribed_RNA"/>
</dbReference>
<evidence type="ECO:0000256" key="7">
    <source>
        <dbReference type="PIRSR" id="PIRSR000149-2"/>
    </source>
</evidence>